<keyword evidence="2" id="KW-1185">Reference proteome</keyword>
<gene>
    <name evidence="1" type="ORF">MKW98_005382</name>
</gene>
<reference evidence="1" key="1">
    <citation type="submission" date="2022-04" db="EMBL/GenBank/DDBJ databases">
        <title>A functionally conserved STORR gene fusion in Papaver species that diverged 16.8 million years ago.</title>
        <authorList>
            <person name="Catania T."/>
        </authorList>
    </citation>
    <scope>NUCLEOTIDE SEQUENCE</scope>
    <source>
        <strain evidence="1">S-188037</strain>
    </source>
</reference>
<dbReference type="EMBL" id="JAJJMB010017633">
    <property type="protein sequence ID" value="KAI3837049.1"/>
    <property type="molecule type" value="Genomic_DNA"/>
</dbReference>
<proteinExistence type="predicted"/>
<organism evidence="1 2">
    <name type="scientific">Papaver atlanticum</name>
    <dbReference type="NCBI Taxonomy" id="357466"/>
    <lineage>
        <taxon>Eukaryota</taxon>
        <taxon>Viridiplantae</taxon>
        <taxon>Streptophyta</taxon>
        <taxon>Embryophyta</taxon>
        <taxon>Tracheophyta</taxon>
        <taxon>Spermatophyta</taxon>
        <taxon>Magnoliopsida</taxon>
        <taxon>Ranunculales</taxon>
        <taxon>Papaveraceae</taxon>
        <taxon>Papaveroideae</taxon>
        <taxon>Papaver</taxon>
    </lineage>
</organism>
<evidence type="ECO:0000313" key="2">
    <source>
        <dbReference type="Proteomes" id="UP001202328"/>
    </source>
</evidence>
<sequence>MLEGDQEDKKSLTLLLCYLYWEFWILDQFTVSRNAWILLGKRILPNSNQLSGNQESLIIRLLQGKYLLRSLLQYFLGLAKEVDGGNKTSDVKSKALERQAEQLNNSLH</sequence>
<dbReference type="Proteomes" id="UP001202328">
    <property type="component" value="Unassembled WGS sequence"/>
</dbReference>
<name>A0AAD4X3Z0_9MAGN</name>
<comment type="caution">
    <text evidence="1">The sequence shown here is derived from an EMBL/GenBank/DDBJ whole genome shotgun (WGS) entry which is preliminary data.</text>
</comment>
<protein>
    <submittedName>
        <fullName evidence="1">Uncharacterized protein</fullName>
    </submittedName>
</protein>
<dbReference type="AlphaFoldDB" id="A0AAD4X3Z0"/>
<accession>A0AAD4X3Z0</accession>
<evidence type="ECO:0000313" key="1">
    <source>
        <dbReference type="EMBL" id="KAI3837049.1"/>
    </source>
</evidence>